<reference evidence="5 6" key="1">
    <citation type="submission" date="2019-05" db="EMBL/GenBank/DDBJ databases">
        <title>We sequenced the genome of Paenibacillus hemerocallicola KCTC 33185 for further insight into its adaptation and study the phylogeny of Paenibacillus.</title>
        <authorList>
            <person name="Narsing Rao M.P."/>
        </authorList>
    </citation>
    <scope>NUCLEOTIDE SEQUENCE [LARGE SCALE GENOMIC DNA]</scope>
    <source>
        <strain evidence="5 6">KCTC 33185</strain>
    </source>
</reference>
<dbReference type="InterPro" id="IPR000086">
    <property type="entry name" value="NUDIX_hydrolase_dom"/>
</dbReference>
<evidence type="ECO:0000313" key="5">
    <source>
        <dbReference type="EMBL" id="TNJ62283.1"/>
    </source>
</evidence>
<organism evidence="5 6">
    <name type="scientific">Paenibacillus hemerocallicola</name>
    <dbReference type="NCBI Taxonomy" id="1172614"/>
    <lineage>
        <taxon>Bacteria</taxon>
        <taxon>Bacillati</taxon>
        <taxon>Bacillota</taxon>
        <taxon>Bacilli</taxon>
        <taxon>Bacillales</taxon>
        <taxon>Paenibacillaceae</taxon>
        <taxon>Paenibacillus</taxon>
    </lineage>
</organism>
<dbReference type="SUPFAM" id="SSF55811">
    <property type="entry name" value="Nudix"/>
    <property type="match status" value="1"/>
</dbReference>
<dbReference type="PROSITE" id="PS51462">
    <property type="entry name" value="NUDIX"/>
    <property type="match status" value="1"/>
</dbReference>
<dbReference type="Proteomes" id="UP000307943">
    <property type="component" value="Unassembled WGS sequence"/>
</dbReference>
<name>A0A5C4SZY5_9BACL</name>
<dbReference type="GO" id="GO:0016787">
    <property type="term" value="F:hydrolase activity"/>
    <property type="evidence" value="ECO:0007669"/>
    <property type="project" value="UniProtKB-KW"/>
</dbReference>
<dbReference type="EMBL" id="VDCQ01000062">
    <property type="protein sequence ID" value="TNJ62283.1"/>
    <property type="molecule type" value="Genomic_DNA"/>
</dbReference>
<accession>A0A5C4SZY5</accession>
<keyword evidence="6" id="KW-1185">Reference proteome</keyword>
<evidence type="ECO:0000313" key="6">
    <source>
        <dbReference type="Proteomes" id="UP000307943"/>
    </source>
</evidence>
<sequence length="192" mass="21451">MMLDSLENRSLDKRGTHPMSSVRVQVSCIAMRDGKIAMIKKLNPAYKTYGLFIPPGGHVEPTETIEQACVREMREETGLEVSSLEMIGVITFLNNIIGYHSVCFLLIAHEVNGALSTTEPEKQTAHWIELDGIDGNVTVPGYHRDFLDHILNRRGFLNARVEWLPPDDRAKWTIVEGTSVESGAAEAYVQVK</sequence>
<proteinExistence type="inferred from homology"/>
<dbReference type="Gene3D" id="3.90.79.10">
    <property type="entry name" value="Nucleoside Triphosphate Pyrophosphohydrolase"/>
    <property type="match status" value="1"/>
</dbReference>
<gene>
    <name evidence="5" type="ORF">FE784_31330</name>
</gene>
<dbReference type="Pfam" id="PF00293">
    <property type="entry name" value="NUDIX"/>
    <property type="match status" value="1"/>
</dbReference>
<dbReference type="PANTHER" id="PTHR43046">
    <property type="entry name" value="GDP-MANNOSE MANNOSYL HYDROLASE"/>
    <property type="match status" value="1"/>
</dbReference>
<dbReference type="InterPro" id="IPR020084">
    <property type="entry name" value="NUDIX_hydrolase_CS"/>
</dbReference>
<feature type="domain" description="Nudix hydrolase" evidence="4">
    <location>
        <begin position="21"/>
        <end position="151"/>
    </location>
</feature>
<dbReference type="InterPro" id="IPR015797">
    <property type="entry name" value="NUDIX_hydrolase-like_dom_sf"/>
</dbReference>
<dbReference type="InterPro" id="IPR020476">
    <property type="entry name" value="Nudix_hydrolase"/>
</dbReference>
<keyword evidence="2 3" id="KW-0378">Hydrolase</keyword>
<dbReference type="AlphaFoldDB" id="A0A5C4SZY5"/>
<dbReference type="PROSITE" id="PS00893">
    <property type="entry name" value="NUDIX_BOX"/>
    <property type="match status" value="1"/>
</dbReference>
<dbReference type="PANTHER" id="PTHR43046:SF16">
    <property type="entry name" value="ADP-RIBOSE PYROPHOSPHATASE YJHB-RELATED"/>
    <property type="match status" value="1"/>
</dbReference>
<evidence type="ECO:0000256" key="3">
    <source>
        <dbReference type="RuleBase" id="RU003476"/>
    </source>
</evidence>
<evidence type="ECO:0000259" key="4">
    <source>
        <dbReference type="PROSITE" id="PS51462"/>
    </source>
</evidence>
<evidence type="ECO:0000256" key="2">
    <source>
        <dbReference type="ARBA" id="ARBA00022801"/>
    </source>
</evidence>
<comment type="caution">
    <text evidence="5">The sequence shown here is derived from an EMBL/GenBank/DDBJ whole genome shotgun (WGS) entry which is preliminary data.</text>
</comment>
<comment type="similarity">
    <text evidence="3">Belongs to the Nudix hydrolase family.</text>
</comment>
<dbReference type="OrthoDB" id="9800077at2"/>
<protein>
    <submittedName>
        <fullName evidence="5">NUDIX hydrolase</fullName>
    </submittedName>
</protein>
<comment type="cofactor">
    <cofactor evidence="1">
        <name>Mg(2+)</name>
        <dbReference type="ChEBI" id="CHEBI:18420"/>
    </cofactor>
</comment>
<dbReference type="PRINTS" id="PR00502">
    <property type="entry name" value="NUDIXFAMILY"/>
</dbReference>
<evidence type="ECO:0000256" key="1">
    <source>
        <dbReference type="ARBA" id="ARBA00001946"/>
    </source>
</evidence>